<keyword evidence="2" id="KW-1185">Reference proteome</keyword>
<comment type="caution">
    <text evidence="1">The sequence shown here is derived from an EMBL/GenBank/DDBJ whole genome shotgun (WGS) entry which is preliminary data.</text>
</comment>
<sequence>MNLRGKGALALWNGIDPARRAEYDLWHTREHVPERVAVPGMIGARRYVRVAGPLPEYLTLYDMADTHVLSSEAYLRLLNNPTPWSKSMRPSFRGFMRLCCRRELSIGGGLGAALGAAVLADGPALSSSAFLAAVRGLTSQPGIVAVHLLVREEAVPDVPFTIGGDAPDFPRGGALLLEGYDDDALAACFSAVKAALEALAGTASGLTSYRLACAVDRDSLERLTPVKAPASVLHPETGTLSSRA</sequence>
<gene>
    <name evidence="1" type="ORF">C7450_10394</name>
</gene>
<dbReference type="RefSeq" id="WP_170147135.1">
    <property type="nucleotide sequence ID" value="NZ_JAHBRY010000001.1"/>
</dbReference>
<dbReference type="EMBL" id="QJJK01000003">
    <property type="protein sequence ID" value="PXW61578.1"/>
    <property type="molecule type" value="Genomic_DNA"/>
</dbReference>
<reference evidence="1 2" key="1">
    <citation type="submission" date="2018-05" db="EMBL/GenBank/DDBJ databases">
        <title>Genomic Encyclopedia of Type Strains, Phase IV (KMG-IV): sequencing the most valuable type-strain genomes for metagenomic binning, comparative biology and taxonomic classification.</title>
        <authorList>
            <person name="Goeker M."/>
        </authorList>
    </citation>
    <scope>NUCLEOTIDE SEQUENCE [LARGE SCALE GENOMIC DNA]</scope>
    <source>
        <strain evidence="1 2">DSM 6462</strain>
    </source>
</reference>
<accession>A0A2V3UBT6</accession>
<proteinExistence type="predicted"/>
<organism evidence="1 2">
    <name type="scientific">Chelatococcus asaccharovorans</name>
    <dbReference type="NCBI Taxonomy" id="28210"/>
    <lineage>
        <taxon>Bacteria</taxon>
        <taxon>Pseudomonadati</taxon>
        <taxon>Pseudomonadota</taxon>
        <taxon>Alphaproteobacteria</taxon>
        <taxon>Hyphomicrobiales</taxon>
        <taxon>Chelatococcaceae</taxon>
        <taxon>Chelatococcus</taxon>
    </lineage>
</organism>
<dbReference type="AlphaFoldDB" id="A0A2V3UBT6"/>
<dbReference type="Proteomes" id="UP000248021">
    <property type="component" value="Unassembled WGS sequence"/>
</dbReference>
<name>A0A2V3UBT6_9HYPH</name>
<evidence type="ECO:0000313" key="1">
    <source>
        <dbReference type="EMBL" id="PXW61578.1"/>
    </source>
</evidence>
<evidence type="ECO:0000313" key="2">
    <source>
        <dbReference type="Proteomes" id="UP000248021"/>
    </source>
</evidence>
<protein>
    <submittedName>
        <fullName evidence="1">Uncharacterized protein</fullName>
    </submittedName>
</protein>